<feature type="domain" description="Clustered mitochondria protein N-terminal" evidence="2">
    <location>
        <begin position="75"/>
        <end position="119"/>
    </location>
</feature>
<dbReference type="EMBL" id="JBHFEH010000018">
    <property type="protein sequence ID" value="KAL2053913.1"/>
    <property type="molecule type" value="Genomic_DNA"/>
</dbReference>
<organism evidence="3 4">
    <name type="scientific">Lepraria finkii</name>
    <dbReference type="NCBI Taxonomy" id="1340010"/>
    <lineage>
        <taxon>Eukaryota</taxon>
        <taxon>Fungi</taxon>
        <taxon>Dikarya</taxon>
        <taxon>Ascomycota</taxon>
        <taxon>Pezizomycotina</taxon>
        <taxon>Lecanoromycetes</taxon>
        <taxon>OSLEUM clade</taxon>
        <taxon>Lecanoromycetidae</taxon>
        <taxon>Lecanorales</taxon>
        <taxon>Lecanorineae</taxon>
        <taxon>Stereocaulaceae</taxon>
        <taxon>Lepraria</taxon>
    </lineage>
</organism>
<keyword evidence="4" id="KW-1185">Reference proteome</keyword>
<feature type="compositionally biased region" description="Basic and acidic residues" evidence="1">
    <location>
        <begin position="10"/>
        <end position="25"/>
    </location>
</feature>
<protein>
    <recommendedName>
        <fullName evidence="2">Clustered mitochondria protein N-terminal domain-containing protein</fullName>
    </recommendedName>
</protein>
<name>A0ABR4B903_9LECA</name>
<comment type="caution">
    <text evidence="3">The sequence shown here is derived from an EMBL/GenBank/DDBJ whole genome shotgun (WGS) entry which is preliminary data.</text>
</comment>
<proteinExistence type="predicted"/>
<dbReference type="Pfam" id="PF15044">
    <property type="entry name" value="CLU_N"/>
    <property type="match status" value="1"/>
</dbReference>
<evidence type="ECO:0000256" key="1">
    <source>
        <dbReference type="SAM" id="MobiDB-lite"/>
    </source>
</evidence>
<evidence type="ECO:0000313" key="3">
    <source>
        <dbReference type="EMBL" id="KAL2053913.1"/>
    </source>
</evidence>
<gene>
    <name evidence="3" type="ORF">ABVK25_005842</name>
</gene>
<evidence type="ECO:0000313" key="4">
    <source>
        <dbReference type="Proteomes" id="UP001590951"/>
    </source>
</evidence>
<dbReference type="PANTHER" id="PTHR12601:SF6">
    <property type="entry name" value="CLUSTERED MITOCHONDRIA PROTEIN HOMOLOG"/>
    <property type="match status" value="1"/>
</dbReference>
<dbReference type="PANTHER" id="PTHR12601">
    <property type="entry name" value="EUKARYOTIC TRANSLATION INITIATION FACTOR 3 SUBUNIT EIF-3"/>
    <property type="match status" value="1"/>
</dbReference>
<sequence>MSESNNDAATKLEDPIPSKNEDKPFQEPSTAMVNGEVTVPANGEAKEEQTADNVFQVNVKLPHHPYQIQIMVSTQEQVQDLRQSIMDSPGTFQYSCFHLEHNDTRINDFIELSEVKGWGAGSELKMI</sequence>
<dbReference type="InterPro" id="IPR028275">
    <property type="entry name" value="CLU_N"/>
</dbReference>
<feature type="region of interest" description="Disordered" evidence="1">
    <location>
        <begin position="1"/>
        <end position="49"/>
    </location>
</feature>
<dbReference type="Proteomes" id="UP001590951">
    <property type="component" value="Unassembled WGS sequence"/>
</dbReference>
<evidence type="ECO:0000259" key="2">
    <source>
        <dbReference type="Pfam" id="PF15044"/>
    </source>
</evidence>
<dbReference type="InterPro" id="IPR027523">
    <property type="entry name" value="CLU_prot"/>
</dbReference>
<reference evidence="3 4" key="1">
    <citation type="submission" date="2024-09" db="EMBL/GenBank/DDBJ databases">
        <title>Rethinking Asexuality: The Enigmatic Case of Functional Sexual Genes in Lepraria (Stereocaulaceae).</title>
        <authorList>
            <person name="Doellman M."/>
            <person name="Sun Y."/>
            <person name="Barcenas-Pena A."/>
            <person name="Lumbsch H.T."/>
            <person name="Grewe F."/>
        </authorList>
    </citation>
    <scope>NUCLEOTIDE SEQUENCE [LARGE SCALE GENOMIC DNA]</scope>
    <source>
        <strain evidence="3 4">Grewe 0041</strain>
    </source>
</reference>
<accession>A0ABR4B903</accession>